<dbReference type="InterPro" id="IPR011013">
    <property type="entry name" value="Gal_mutarotase_sf_dom"/>
</dbReference>
<dbReference type="Gene3D" id="2.70.98.10">
    <property type="match status" value="1"/>
</dbReference>
<dbReference type="PANTHER" id="PTHR11122:SF15">
    <property type="entry name" value="PROTEIN NDH-DEPENDENT CYCLIC ELECTRON FLOW 5"/>
    <property type="match status" value="1"/>
</dbReference>
<protein>
    <submittedName>
        <fullName evidence="2">NDH-dependent cyclic electron flow 5</fullName>
    </submittedName>
</protein>
<accession>A0A0F7GZV6</accession>
<dbReference type="GO" id="GO:0005737">
    <property type="term" value="C:cytoplasm"/>
    <property type="evidence" value="ECO:0007669"/>
    <property type="project" value="TreeGrafter"/>
</dbReference>
<dbReference type="InterPro" id="IPR014718">
    <property type="entry name" value="GH-type_carb-bd"/>
</dbReference>
<gene>
    <name evidence="2" type="primary">NDF5</name>
</gene>
<feature type="compositionally biased region" description="Acidic residues" evidence="1">
    <location>
        <begin position="310"/>
        <end position="324"/>
    </location>
</feature>
<proteinExistence type="evidence at transcript level"/>
<evidence type="ECO:0000313" key="2">
    <source>
        <dbReference type="EMBL" id="AKG62938.1"/>
    </source>
</evidence>
<reference evidence="2" key="1">
    <citation type="journal article" date="2015" name="BMC Plant Biol.">
        <title>NDH expression marks major transitions in plant evolution and reveals coordinate intracellular gene loss.</title>
        <authorList>
            <person name="Ruhlman T.A."/>
            <person name="Chang W.J."/>
            <person name="Chen J.J."/>
            <person name="Huang Y.T."/>
            <person name="Chan M.T."/>
            <person name="Zhang J."/>
            <person name="Liao D.C."/>
            <person name="Blazier J.C."/>
            <person name="Jin X."/>
            <person name="Shih M.C."/>
            <person name="Jansen R.K."/>
            <person name="Lin C.S."/>
        </authorList>
    </citation>
    <scope>NUCLEOTIDE SEQUENCE</scope>
</reference>
<dbReference type="SUPFAM" id="SSF74650">
    <property type="entry name" value="Galactose mutarotase-like"/>
    <property type="match status" value="1"/>
</dbReference>
<dbReference type="EMBL" id="KM584838">
    <property type="protein sequence ID" value="AKG62938.1"/>
    <property type="molecule type" value="mRNA"/>
</dbReference>
<evidence type="ECO:0000256" key="1">
    <source>
        <dbReference type="SAM" id="MobiDB-lite"/>
    </source>
</evidence>
<dbReference type="GO" id="GO:0030246">
    <property type="term" value="F:carbohydrate binding"/>
    <property type="evidence" value="ECO:0007669"/>
    <property type="project" value="InterPro"/>
</dbReference>
<feature type="region of interest" description="Disordered" evidence="1">
    <location>
        <begin position="294"/>
        <end position="327"/>
    </location>
</feature>
<sequence>MASSSIFSPKFTPTSNKYPSIALSSMMSTKSLTSFSSHLPSIPLQYVNCKRDFPIAKVASSIPYEPVNQDYLEGEFSGHGVTFEGIGDSCVAKMELQNGSIAKLMLPSGLITSYKAHMWHQGVVELLHTSVSEGVDDDDEEEEAIIQGGISLALSFESDDQDSWSPSTWSLHQVSGSPADTIQIEMISNDPGGKIRLKHIVTLEEDFLSSELVVSNSSSTSLKLLGGVMSHLTVSSPDAIYVLGLEGSSFFTRKPILSEFVITPPDFGLKDQPGYGQVYGKMSLGALMSTLSARKQSNADETENSNLSASEDEDIEGEEGEEDDGYKQLTDEMCRIYTYAPRAFTVMDRGRRNSLSVGRSGYEELYMMSPGSNHEFYSKYAFICVGQSAMLKPIIVSPGDEWRGGMFLHNPNLE</sequence>
<dbReference type="GO" id="GO:0047938">
    <property type="term" value="F:glucose-6-phosphate 1-epimerase activity"/>
    <property type="evidence" value="ECO:0007669"/>
    <property type="project" value="TreeGrafter"/>
</dbReference>
<name>A0A0F7GZV6_9ROSI</name>
<dbReference type="GO" id="GO:0005975">
    <property type="term" value="P:carbohydrate metabolic process"/>
    <property type="evidence" value="ECO:0007669"/>
    <property type="project" value="InterPro"/>
</dbReference>
<dbReference type="AlphaFoldDB" id="A0A0F7GZV6"/>
<dbReference type="PANTHER" id="PTHR11122">
    <property type="entry name" value="APOSPORY-ASSOCIATED PROTEIN C-RELATED"/>
    <property type="match status" value="1"/>
</dbReference>
<organism evidence="2">
    <name type="scientific">Pelargonium incrassatum</name>
    <dbReference type="NCBI Taxonomy" id="163034"/>
    <lineage>
        <taxon>Eukaryota</taxon>
        <taxon>Viridiplantae</taxon>
        <taxon>Streptophyta</taxon>
        <taxon>Embryophyta</taxon>
        <taxon>Tracheophyta</taxon>
        <taxon>Spermatophyta</taxon>
        <taxon>Magnoliopsida</taxon>
        <taxon>eudicotyledons</taxon>
        <taxon>Gunneridae</taxon>
        <taxon>Pentapetalae</taxon>
        <taxon>rosids</taxon>
        <taxon>malvids</taxon>
        <taxon>Geraniales</taxon>
        <taxon>Geraniaceae</taxon>
        <taxon>Pelargonium</taxon>
    </lineage>
</organism>